<reference evidence="2" key="1">
    <citation type="submission" date="2020-08" db="EMBL/GenBank/DDBJ databases">
        <title>Multicomponent nature underlies the extraordinary mechanical properties of spider dragline silk.</title>
        <authorList>
            <person name="Kono N."/>
            <person name="Nakamura H."/>
            <person name="Mori M."/>
            <person name="Yoshida Y."/>
            <person name="Ohtoshi R."/>
            <person name="Malay A.D."/>
            <person name="Moran D.A.P."/>
            <person name="Tomita M."/>
            <person name="Numata K."/>
            <person name="Arakawa K."/>
        </authorList>
    </citation>
    <scope>NUCLEOTIDE SEQUENCE</scope>
</reference>
<sequence>MVMKAAMMMSGSSRPHNKLSPGAGPLECQLASVGWSPHTPTTKSFGSFRTTGPEV</sequence>
<dbReference type="EMBL" id="BMAV01010800">
    <property type="protein sequence ID" value="GFY56174.1"/>
    <property type="molecule type" value="Genomic_DNA"/>
</dbReference>
<name>A0A8X6XPF5_9ARAC</name>
<dbReference type="AlphaFoldDB" id="A0A8X6XPF5"/>
<keyword evidence="3" id="KW-1185">Reference proteome</keyword>
<dbReference type="Proteomes" id="UP000886998">
    <property type="component" value="Unassembled WGS sequence"/>
</dbReference>
<evidence type="ECO:0000256" key="1">
    <source>
        <dbReference type="SAM" id="MobiDB-lite"/>
    </source>
</evidence>
<proteinExistence type="predicted"/>
<feature type="compositionally biased region" description="Polar residues" evidence="1">
    <location>
        <begin position="38"/>
        <end position="55"/>
    </location>
</feature>
<protein>
    <submittedName>
        <fullName evidence="2">Uncharacterized protein</fullName>
    </submittedName>
</protein>
<accession>A0A8X6XPF5</accession>
<organism evidence="2 3">
    <name type="scientific">Trichonephila inaurata madagascariensis</name>
    <dbReference type="NCBI Taxonomy" id="2747483"/>
    <lineage>
        <taxon>Eukaryota</taxon>
        <taxon>Metazoa</taxon>
        <taxon>Ecdysozoa</taxon>
        <taxon>Arthropoda</taxon>
        <taxon>Chelicerata</taxon>
        <taxon>Arachnida</taxon>
        <taxon>Araneae</taxon>
        <taxon>Araneomorphae</taxon>
        <taxon>Entelegynae</taxon>
        <taxon>Araneoidea</taxon>
        <taxon>Nephilidae</taxon>
        <taxon>Trichonephila</taxon>
        <taxon>Trichonephila inaurata</taxon>
    </lineage>
</organism>
<gene>
    <name evidence="2" type="ORF">TNIN_461691</name>
</gene>
<evidence type="ECO:0000313" key="3">
    <source>
        <dbReference type="Proteomes" id="UP000886998"/>
    </source>
</evidence>
<evidence type="ECO:0000313" key="2">
    <source>
        <dbReference type="EMBL" id="GFY56174.1"/>
    </source>
</evidence>
<feature type="non-terminal residue" evidence="2">
    <location>
        <position position="55"/>
    </location>
</feature>
<dbReference type="OrthoDB" id="10377597at2759"/>
<comment type="caution">
    <text evidence="2">The sequence shown here is derived from an EMBL/GenBank/DDBJ whole genome shotgun (WGS) entry which is preliminary data.</text>
</comment>
<feature type="region of interest" description="Disordered" evidence="1">
    <location>
        <begin position="1"/>
        <end position="55"/>
    </location>
</feature>